<dbReference type="Gene3D" id="1.10.1740.10">
    <property type="match status" value="1"/>
</dbReference>
<dbReference type="Pfam" id="PF04542">
    <property type="entry name" value="Sigma70_r2"/>
    <property type="match status" value="1"/>
</dbReference>
<evidence type="ECO:0000256" key="5">
    <source>
        <dbReference type="SAM" id="MobiDB-lite"/>
    </source>
</evidence>
<feature type="region of interest" description="Disordered" evidence="5">
    <location>
        <begin position="124"/>
        <end position="149"/>
    </location>
</feature>
<keyword evidence="4" id="KW-0804">Transcription</keyword>
<dbReference type="CDD" id="cd06171">
    <property type="entry name" value="Sigma70_r4"/>
    <property type="match status" value="1"/>
</dbReference>
<dbReference type="InterPro" id="IPR013325">
    <property type="entry name" value="RNA_pol_sigma_r2"/>
</dbReference>
<dbReference type="Pfam" id="PF08281">
    <property type="entry name" value="Sigma70_r4_2"/>
    <property type="match status" value="1"/>
</dbReference>
<evidence type="ECO:0000256" key="4">
    <source>
        <dbReference type="ARBA" id="ARBA00023163"/>
    </source>
</evidence>
<dbReference type="InterPro" id="IPR007627">
    <property type="entry name" value="RNA_pol_sigma70_r2"/>
</dbReference>
<reference evidence="9" key="1">
    <citation type="journal article" date="2019" name="Int. J. Syst. Evol. Microbiol.">
        <title>The Global Catalogue of Microorganisms (GCM) 10K type strain sequencing project: providing services to taxonomists for standard genome sequencing and annotation.</title>
        <authorList>
            <consortium name="The Broad Institute Genomics Platform"/>
            <consortium name="The Broad Institute Genome Sequencing Center for Infectious Disease"/>
            <person name="Wu L."/>
            <person name="Ma J."/>
        </authorList>
    </citation>
    <scope>NUCLEOTIDE SEQUENCE [LARGE SCALE GENOMIC DNA]</scope>
    <source>
        <strain evidence="9">XZYJ18</strain>
    </source>
</reference>
<dbReference type="EMBL" id="JBHSKG010000007">
    <property type="protein sequence ID" value="MFC5139495.1"/>
    <property type="molecule type" value="Genomic_DNA"/>
</dbReference>
<gene>
    <name evidence="8" type="ORF">ACFPK1_14730</name>
</gene>
<feature type="domain" description="RNA polymerase sigma factor 70 region 4 type 2" evidence="7">
    <location>
        <begin position="161"/>
        <end position="213"/>
    </location>
</feature>
<organism evidence="8 9">
    <name type="scientific">Actinomycetospora rhizophila</name>
    <dbReference type="NCBI Taxonomy" id="1416876"/>
    <lineage>
        <taxon>Bacteria</taxon>
        <taxon>Bacillati</taxon>
        <taxon>Actinomycetota</taxon>
        <taxon>Actinomycetes</taxon>
        <taxon>Pseudonocardiales</taxon>
        <taxon>Pseudonocardiaceae</taxon>
        <taxon>Actinomycetospora</taxon>
    </lineage>
</organism>
<name>A0ABV9ZEE4_9PSEU</name>
<evidence type="ECO:0000313" key="8">
    <source>
        <dbReference type="EMBL" id="MFC5139495.1"/>
    </source>
</evidence>
<dbReference type="InterPro" id="IPR036388">
    <property type="entry name" value="WH-like_DNA-bd_sf"/>
</dbReference>
<dbReference type="Proteomes" id="UP001596175">
    <property type="component" value="Unassembled WGS sequence"/>
</dbReference>
<evidence type="ECO:0000256" key="1">
    <source>
        <dbReference type="ARBA" id="ARBA00010641"/>
    </source>
</evidence>
<keyword evidence="2" id="KW-0805">Transcription regulation</keyword>
<comment type="similarity">
    <text evidence="1">Belongs to the sigma-70 factor family. ECF subfamily.</text>
</comment>
<evidence type="ECO:0000256" key="2">
    <source>
        <dbReference type="ARBA" id="ARBA00023015"/>
    </source>
</evidence>
<dbReference type="InterPro" id="IPR039425">
    <property type="entry name" value="RNA_pol_sigma-70-like"/>
</dbReference>
<dbReference type="NCBIfam" id="TIGR02937">
    <property type="entry name" value="sigma70-ECF"/>
    <property type="match status" value="1"/>
</dbReference>
<evidence type="ECO:0000259" key="7">
    <source>
        <dbReference type="Pfam" id="PF08281"/>
    </source>
</evidence>
<keyword evidence="3" id="KW-0731">Sigma factor</keyword>
<dbReference type="PANTHER" id="PTHR43133:SF62">
    <property type="entry name" value="RNA POLYMERASE SIGMA FACTOR SIGZ"/>
    <property type="match status" value="1"/>
</dbReference>
<sequence>MVVEVALPVTVPVAPVRAEMRPEAITTPESGARADGGAAAADAALVRRLGGREKAALDELYQRYGRPAYSLARRICGDEGLAEDVVQEVFLALWRDPGRFDPGRGTVASWLMTLVHHKAVDAVRREATRRRHHPTTGEPDEGVPAAGPSAARQALGSVIGEQVRAALHRLPTEQRTALGLAYYGGYSQREVASLTGVPIGTVKSRMFAGVARLRVLLGPVLGSSAADALGDFA</sequence>
<dbReference type="InterPro" id="IPR013249">
    <property type="entry name" value="RNA_pol_sigma70_r4_t2"/>
</dbReference>
<evidence type="ECO:0000256" key="3">
    <source>
        <dbReference type="ARBA" id="ARBA00023082"/>
    </source>
</evidence>
<dbReference type="InterPro" id="IPR013324">
    <property type="entry name" value="RNA_pol_sigma_r3/r4-like"/>
</dbReference>
<dbReference type="SUPFAM" id="SSF88659">
    <property type="entry name" value="Sigma3 and sigma4 domains of RNA polymerase sigma factors"/>
    <property type="match status" value="1"/>
</dbReference>
<protein>
    <submittedName>
        <fullName evidence="8">RNA polymerase sigma factor</fullName>
    </submittedName>
</protein>
<evidence type="ECO:0000313" key="9">
    <source>
        <dbReference type="Proteomes" id="UP001596175"/>
    </source>
</evidence>
<feature type="domain" description="RNA polymerase sigma-70 region 2" evidence="6">
    <location>
        <begin position="60"/>
        <end position="127"/>
    </location>
</feature>
<proteinExistence type="inferred from homology"/>
<dbReference type="Gene3D" id="1.10.10.10">
    <property type="entry name" value="Winged helix-like DNA-binding domain superfamily/Winged helix DNA-binding domain"/>
    <property type="match status" value="1"/>
</dbReference>
<dbReference type="PANTHER" id="PTHR43133">
    <property type="entry name" value="RNA POLYMERASE ECF-TYPE SIGMA FACTO"/>
    <property type="match status" value="1"/>
</dbReference>
<evidence type="ECO:0000259" key="6">
    <source>
        <dbReference type="Pfam" id="PF04542"/>
    </source>
</evidence>
<dbReference type="RefSeq" id="WP_378021684.1">
    <property type="nucleotide sequence ID" value="NZ_JBHSKG010000007.1"/>
</dbReference>
<keyword evidence="9" id="KW-1185">Reference proteome</keyword>
<dbReference type="SUPFAM" id="SSF88946">
    <property type="entry name" value="Sigma2 domain of RNA polymerase sigma factors"/>
    <property type="match status" value="1"/>
</dbReference>
<dbReference type="InterPro" id="IPR014284">
    <property type="entry name" value="RNA_pol_sigma-70_dom"/>
</dbReference>
<accession>A0ABV9ZEE4</accession>
<comment type="caution">
    <text evidence="8">The sequence shown here is derived from an EMBL/GenBank/DDBJ whole genome shotgun (WGS) entry which is preliminary data.</text>
</comment>